<dbReference type="Proteomes" id="UP000518752">
    <property type="component" value="Unassembled WGS sequence"/>
</dbReference>
<reference evidence="1 2" key="1">
    <citation type="journal article" date="2020" name="ISME J.">
        <title>Uncovering the hidden diversity of litter-decomposition mechanisms in mushroom-forming fungi.</title>
        <authorList>
            <person name="Floudas D."/>
            <person name="Bentzer J."/>
            <person name="Ahren D."/>
            <person name="Johansson T."/>
            <person name="Persson P."/>
            <person name="Tunlid A."/>
        </authorList>
    </citation>
    <scope>NUCLEOTIDE SEQUENCE [LARGE SCALE GENOMIC DNA]</scope>
    <source>
        <strain evidence="1 2">CBS 406.79</strain>
    </source>
</reference>
<dbReference type="PANTHER" id="PTHR36166:SF1">
    <property type="entry name" value="SRPBCC DOMAIN-CONTAINING PROTEIN"/>
    <property type="match status" value="1"/>
</dbReference>
<comment type="caution">
    <text evidence="1">The sequence shown here is derived from an EMBL/GenBank/DDBJ whole genome shotgun (WGS) entry which is preliminary data.</text>
</comment>
<organism evidence="1 2">
    <name type="scientific">Collybiopsis confluens</name>
    <dbReference type="NCBI Taxonomy" id="2823264"/>
    <lineage>
        <taxon>Eukaryota</taxon>
        <taxon>Fungi</taxon>
        <taxon>Dikarya</taxon>
        <taxon>Basidiomycota</taxon>
        <taxon>Agaricomycotina</taxon>
        <taxon>Agaricomycetes</taxon>
        <taxon>Agaricomycetidae</taxon>
        <taxon>Agaricales</taxon>
        <taxon>Marasmiineae</taxon>
        <taxon>Omphalotaceae</taxon>
        <taxon>Collybiopsis</taxon>
    </lineage>
</organism>
<evidence type="ECO:0000313" key="2">
    <source>
        <dbReference type="Proteomes" id="UP000518752"/>
    </source>
</evidence>
<accession>A0A8H5GPZ0</accession>
<dbReference type="Gene3D" id="3.30.530.20">
    <property type="match status" value="1"/>
</dbReference>
<dbReference type="AlphaFoldDB" id="A0A8H5GPZ0"/>
<dbReference type="EMBL" id="JAACJN010000130">
    <property type="protein sequence ID" value="KAF5369153.1"/>
    <property type="molecule type" value="Genomic_DNA"/>
</dbReference>
<dbReference type="InterPro" id="IPR019587">
    <property type="entry name" value="Polyketide_cyclase/dehydratase"/>
</dbReference>
<gene>
    <name evidence="1" type="ORF">D9757_011076</name>
</gene>
<evidence type="ECO:0008006" key="3">
    <source>
        <dbReference type="Google" id="ProtNLM"/>
    </source>
</evidence>
<dbReference type="CDD" id="cd07822">
    <property type="entry name" value="SRPBCC_4"/>
    <property type="match status" value="1"/>
</dbReference>
<dbReference type="InterPro" id="IPR023393">
    <property type="entry name" value="START-like_dom_sf"/>
</dbReference>
<sequence>MMVSHPTTGILHVSTSILIDAPITKVWSTLLDFKSYPQWNPFRHQQVIISPETKEPLTSQNLSEGSVVLTEVHMPPSMQTGSGQQRTVECIVLDPINYRQAWTSTDFPRWLLYPVRWDILTTEGGMTKYESFESVNGILAYFLYYFMQDSLQLAHNEMAKALKNRVEL</sequence>
<dbReference type="PANTHER" id="PTHR36166">
    <property type="entry name" value="CHROMOSOME 9, WHOLE GENOME SHOTGUN SEQUENCE"/>
    <property type="match status" value="1"/>
</dbReference>
<dbReference type="OrthoDB" id="509124at2759"/>
<dbReference type="SUPFAM" id="SSF55961">
    <property type="entry name" value="Bet v1-like"/>
    <property type="match status" value="1"/>
</dbReference>
<dbReference type="Pfam" id="PF10604">
    <property type="entry name" value="Polyketide_cyc2"/>
    <property type="match status" value="1"/>
</dbReference>
<keyword evidence="2" id="KW-1185">Reference proteome</keyword>
<protein>
    <recommendedName>
        <fullName evidence="3">Coenzyme Q-binding protein COQ10 START domain-containing protein</fullName>
    </recommendedName>
</protein>
<proteinExistence type="predicted"/>
<evidence type="ECO:0000313" key="1">
    <source>
        <dbReference type="EMBL" id="KAF5369153.1"/>
    </source>
</evidence>
<name>A0A8H5GPZ0_9AGAR</name>